<keyword evidence="4" id="KW-1185">Reference proteome</keyword>
<dbReference type="Pfam" id="PF26018">
    <property type="entry name" value="BSH_RND_rel"/>
    <property type="match status" value="1"/>
</dbReference>
<feature type="transmembrane region" description="Helical" evidence="1">
    <location>
        <begin position="12"/>
        <end position="29"/>
    </location>
</feature>
<dbReference type="Proteomes" id="UP000183918">
    <property type="component" value="Unassembled WGS sequence"/>
</dbReference>
<proteinExistence type="predicted"/>
<evidence type="ECO:0000259" key="2">
    <source>
        <dbReference type="Pfam" id="PF26018"/>
    </source>
</evidence>
<dbReference type="EMBL" id="FNPG01000004">
    <property type="protein sequence ID" value="SDX86486.1"/>
    <property type="molecule type" value="Genomic_DNA"/>
</dbReference>
<dbReference type="AlphaFoldDB" id="A0A1H3F669"/>
<accession>A0A1H3F669</accession>
<sequence>MAKRKIVRYKKPLNINIGIIVFAVVLLYICMRVGNYFFSRPVAAYEVQQGTIASNNVYRGLILRDEHVVKADKTGYVNYYAKNNTKVSVLDNVYSIDTDGELSNKIYNATDDASALTSSDIDSISNDISGLTTSYNNNNFQEVASFKNELSSELTQVLSTNALGKLVSDVEKAASENDFFLMKSDESGVVMYSTDGYENKTVNEFSPKWFQNNLYKKRILSAKTKVSKGDTVFKLITSDDWHVIIPVDSKVASSIKDKSEVRVKFCKDNKVANAECSIIKKEKNIYYVDLHLSDSMIRYASDRFIDIQIMHGMKDGLKIPTTSLVSKKAYKIPKKFFTLKNDGKKLGLTIIHSNKKMDFYVPSIIFSDNDNYYIKKGKILLSDSIMDLSSNETIFFKNSVCKLDGVYCINKGYASFRPVSILERNQSYIIVEKLDSFSIDLYDRIALDGRKIKENQLTI</sequence>
<evidence type="ECO:0000256" key="1">
    <source>
        <dbReference type="SAM" id="Phobius"/>
    </source>
</evidence>
<protein>
    <recommendedName>
        <fullName evidence="2">RND related barrel-sandwich hybrid domain-containing protein</fullName>
    </recommendedName>
</protein>
<keyword evidence="1" id="KW-1133">Transmembrane helix</keyword>
<dbReference type="STRING" id="1122142.SAMN02910414_00164"/>
<feature type="domain" description="RND related barrel-sandwich hybrid" evidence="2">
    <location>
        <begin position="66"/>
        <end position="236"/>
    </location>
</feature>
<keyword evidence="1" id="KW-0472">Membrane</keyword>
<evidence type="ECO:0000313" key="3">
    <source>
        <dbReference type="EMBL" id="SDX86486.1"/>
    </source>
</evidence>
<keyword evidence="1" id="KW-0812">Transmembrane</keyword>
<name>A0A1H3F669_9FIRM</name>
<organism evidence="3 4">
    <name type="scientific">Lachnobacterium bovis DSM 14045</name>
    <dbReference type="NCBI Taxonomy" id="1122142"/>
    <lineage>
        <taxon>Bacteria</taxon>
        <taxon>Bacillati</taxon>
        <taxon>Bacillota</taxon>
        <taxon>Clostridia</taxon>
        <taxon>Lachnospirales</taxon>
        <taxon>Lachnospiraceae</taxon>
        <taxon>Lachnobacterium</taxon>
    </lineage>
</organism>
<reference evidence="3 4" key="1">
    <citation type="submission" date="2016-10" db="EMBL/GenBank/DDBJ databases">
        <authorList>
            <person name="de Groot N.N."/>
        </authorList>
    </citation>
    <scope>NUCLEOTIDE SEQUENCE [LARGE SCALE GENOMIC DNA]</scope>
    <source>
        <strain evidence="3 4">DSM 14045</strain>
    </source>
</reference>
<dbReference type="OrthoDB" id="1834786at2"/>
<gene>
    <name evidence="3" type="ORF">SAMN02910414_00164</name>
</gene>
<evidence type="ECO:0000313" key="4">
    <source>
        <dbReference type="Proteomes" id="UP000183918"/>
    </source>
</evidence>
<dbReference type="InterPro" id="IPR058709">
    <property type="entry name" value="BSH_RND-rel"/>
</dbReference>
<dbReference type="RefSeq" id="WP_143470194.1">
    <property type="nucleotide sequence ID" value="NZ_FNPG01000004.1"/>
</dbReference>